<keyword evidence="3" id="KW-1185">Reference proteome</keyword>
<gene>
    <name evidence="2" type="ORF">L203_104907</name>
</gene>
<organism evidence="2 3">
    <name type="scientific">Cryptococcus depauperatus CBS 7841</name>
    <dbReference type="NCBI Taxonomy" id="1295531"/>
    <lineage>
        <taxon>Eukaryota</taxon>
        <taxon>Fungi</taxon>
        <taxon>Dikarya</taxon>
        <taxon>Basidiomycota</taxon>
        <taxon>Agaricomycotina</taxon>
        <taxon>Tremellomycetes</taxon>
        <taxon>Tremellales</taxon>
        <taxon>Cryptococcaceae</taxon>
        <taxon>Cryptococcus</taxon>
    </lineage>
</organism>
<proteinExistence type="predicted"/>
<evidence type="ECO:0000256" key="1">
    <source>
        <dbReference type="SAM" id="MobiDB-lite"/>
    </source>
</evidence>
<accession>A0A1E3IN61</accession>
<dbReference type="Proteomes" id="UP000094043">
    <property type="component" value="Chromosome 6"/>
</dbReference>
<feature type="region of interest" description="Disordered" evidence="1">
    <location>
        <begin position="148"/>
        <end position="178"/>
    </location>
</feature>
<reference evidence="2" key="3">
    <citation type="submission" date="2024-01" db="EMBL/GenBank/DDBJ databases">
        <authorList>
            <person name="Coelho M.A."/>
            <person name="David-Palma M."/>
            <person name="Shea T."/>
            <person name="Sun S."/>
            <person name="Cuomo C.A."/>
            <person name="Heitman J."/>
        </authorList>
    </citation>
    <scope>NUCLEOTIDE SEQUENCE</scope>
    <source>
        <strain evidence="2">CBS 7841</strain>
    </source>
</reference>
<evidence type="ECO:0000313" key="2">
    <source>
        <dbReference type="EMBL" id="WVN89677.1"/>
    </source>
</evidence>
<evidence type="ECO:0000313" key="3">
    <source>
        <dbReference type="Proteomes" id="UP000094043"/>
    </source>
</evidence>
<protein>
    <submittedName>
        <fullName evidence="2">Uncharacterized protein</fullName>
    </submittedName>
</protein>
<dbReference type="AlphaFoldDB" id="A0A1E3IN61"/>
<dbReference type="VEuPathDB" id="FungiDB:L203_01885"/>
<dbReference type="GeneID" id="91089116"/>
<dbReference type="EMBL" id="CP143789">
    <property type="protein sequence ID" value="WVN89677.1"/>
    <property type="molecule type" value="Genomic_DNA"/>
</dbReference>
<sequence length="178" mass="19153">MSRDSTQQYQSSRPGDRQRSDAATGNGLVNGAEGSTGGRDSPSAIAENSPTDQHSRPGAYNYHPPSESNNGDSVNPRVRAFLTSMGREHTDDTADLQTYIPETLWSRLEAMGRDIQANRQANRQAGIEPQNHNVTEFNSIRNGLADWLTGRSSASGPDEPCSDAERDSTNGDNGTMAG</sequence>
<feature type="region of interest" description="Disordered" evidence="1">
    <location>
        <begin position="1"/>
        <end position="95"/>
    </location>
</feature>
<reference evidence="2" key="2">
    <citation type="journal article" date="2022" name="Elife">
        <title>Obligate sexual reproduction of a homothallic fungus closely related to the Cryptococcus pathogenic species complex.</title>
        <authorList>
            <person name="Passer A.R."/>
            <person name="Clancey S.A."/>
            <person name="Shea T."/>
            <person name="David-Palma M."/>
            <person name="Averette A.F."/>
            <person name="Boekhout T."/>
            <person name="Porcel B.M."/>
            <person name="Nowrousian M."/>
            <person name="Cuomo C.A."/>
            <person name="Sun S."/>
            <person name="Heitman J."/>
            <person name="Coelho M.A."/>
        </authorList>
    </citation>
    <scope>NUCLEOTIDE SEQUENCE</scope>
    <source>
        <strain evidence="2">CBS 7841</strain>
    </source>
</reference>
<dbReference type="KEGG" id="cdep:91089116"/>
<name>A0A1E3IN61_9TREE</name>
<dbReference type="RefSeq" id="XP_066070377.1">
    <property type="nucleotide sequence ID" value="XM_066214280.1"/>
</dbReference>
<feature type="compositionally biased region" description="Polar residues" evidence="1">
    <location>
        <begin position="1"/>
        <end position="13"/>
    </location>
</feature>
<reference evidence="2" key="1">
    <citation type="submission" date="2016-06" db="EMBL/GenBank/DDBJ databases">
        <authorList>
            <person name="Cuomo C."/>
            <person name="Litvintseva A."/>
            <person name="Heitman J."/>
            <person name="Chen Y."/>
            <person name="Sun S."/>
            <person name="Springer D."/>
            <person name="Dromer F."/>
            <person name="Young S."/>
            <person name="Zeng Q."/>
            <person name="Chapman S."/>
            <person name="Gujja S."/>
            <person name="Saif S."/>
            <person name="Birren B."/>
        </authorList>
    </citation>
    <scope>NUCLEOTIDE SEQUENCE</scope>
    <source>
        <strain evidence="2">CBS 7841</strain>
    </source>
</reference>